<dbReference type="PANTHER" id="PTHR12283:SF6">
    <property type="entry name" value="GLUTAMINYL-PEPTIDE CYCLOTRANSFERASE-RELATED"/>
    <property type="match status" value="1"/>
</dbReference>
<dbReference type="PANTHER" id="PTHR12283">
    <property type="entry name" value="GLUTAMINYL-PEPTIDE CYCLOTRANSFERASE"/>
    <property type="match status" value="1"/>
</dbReference>
<dbReference type="GO" id="GO:0008270">
    <property type="term" value="F:zinc ion binding"/>
    <property type="evidence" value="ECO:0007669"/>
    <property type="project" value="TreeGrafter"/>
</dbReference>
<reference evidence="5" key="1">
    <citation type="journal article" date="2020" name="Nat. Commun.">
        <title>Large-scale genome sequencing of mycorrhizal fungi provides insights into the early evolution of symbiotic traits.</title>
        <authorList>
            <person name="Miyauchi S."/>
            <person name="Kiss E."/>
            <person name="Kuo A."/>
            <person name="Drula E."/>
            <person name="Kohler A."/>
            <person name="Sanchez-Garcia M."/>
            <person name="Morin E."/>
            <person name="Andreopoulos B."/>
            <person name="Barry K.W."/>
            <person name="Bonito G."/>
            <person name="Buee M."/>
            <person name="Carver A."/>
            <person name="Chen C."/>
            <person name="Cichocki N."/>
            <person name="Clum A."/>
            <person name="Culley D."/>
            <person name="Crous P.W."/>
            <person name="Fauchery L."/>
            <person name="Girlanda M."/>
            <person name="Hayes R.D."/>
            <person name="Keri Z."/>
            <person name="LaButti K."/>
            <person name="Lipzen A."/>
            <person name="Lombard V."/>
            <person name="Magnuson J."/>
            <person name="Maillard F."/>
            <person name="Murat C."/>
            <person name="Nolan M."/>
            <person name="Ohm R.A."/>
            <person name="Pangilinan J."/>
            <person name="Pereira M.F."/>
            <person name="Perotto S."/>
            <person name="Peter M."/>
            <person name="Pfister S."/>
            <person name="Riley R."/>
            <person name="Sitrit Y."/>
            <person name="Stielow J.B."/>
            <person name="Szollosi G."/>
            <person name="Zifcakova L."/>
            <person name="Stursova M."/>
            <person name="Spatafora J.W."/>
            <person name="Tedersoo L."/>
            <person name="Vaario L.M."/>
            <person name="Yamada A."/>
            <person name="Yan M."/>
            <person name="Wang P."/>
            <person name="Xu J."/>
            <person name="Bruns T."/>
            <person name="Baldrian P."/>
            <person name="Vilgalys R."/>
            <person name="Dunand C."/>
            <person name="Henrissat B."/>
            <person name="Grigoriev I.V."/>
            <person name="Hibbett D."/>
            <person name="Nagy L.G."/>
            <person name="Martin F.M."/>
        </authorList>
    </citation>
    <scope>NUCLEOTIDE SEQUENCE</scope>
    <source>
        <strain evidence="5">UH-Tt-Lm1</strain>
    </source>
</reference>
<dbReference type="GO" id="GO:0016603">
    <property type="term" value="F:glutaminyl-peptide cyclotransferase activity"/>
    <property type="evidence" value="ECO:0007669"/>
    <property type="project" value="InterPro"/>
</dbReference>
<evidence type="ECO:0000256" key="3">
    <source>
        <dbReference type="RuleBase" id="RU361240"/>
    </source>
</evidence>
<feature type="chain" id="PRO_5040530233" description="Peptide hydrolase" evidence="3">
    <location>
        <begin position="24"/>
        <end position="394"/>
    </location>
</feature>
<proteinExistence type="inferred from homology"/>
<sequence>MLLVCRFAHGWMVLLLIAILVNARRPPPLPRSFRELSSDEVSSLVDARDALKNLDANDQNSHLSKILIPRPPDTANNTQVRSYIINTLKRLNWHVEEDMFTDQTPYGLKTFTNVIATKDPEASRRVVVAAHFDSKFFPSYPQNQFVGATDSAMPCAMMLDLAEVLDPLLSSRLERLENGLEDDEDVSETTLQLVFFDGEEAFKDWTDTDSIYGARHLAEKWASSYINPHSKRRLLRDPSPTELSTIEHLILLDLLGARHPVVESYFPETGWLFDEMINAETKLSQGGHLTGPASTVDRYYSFFRKRTGHETVYGYIGDDHTPFLTRGVSVLHVISSPFPRVWHKLSDDATALDLSAMRQWNLLMRVFLAGYLNLIPEPSSPMERSHQELVRGVL</sequence>
<gene>
    <name evidence="5" type="ORF">BJ322DRAFT_1035020</name>
</gene>
<dbReference type="OrthoDB" id="3907302at2759"/>
<accession>A0A9P6HZF4</accession>
<name>A0A9P6HZF4_9AGAM</name>
<evidence type="ECO:0000256" key="1">
    <source>
        <dbReference type="ARBA" id="ARBA00022679"/>
    </source>
</evidence>
<dbReference type="InterPro" id="IPR040234">
    <property type="entry name" value="QC/QCL"/>
</dbReference>
<dbReference type="EMBL" id="WIUZ02000001">
    <property type="protein sequence ID" value="KAF9793496.1"/>
    <property type="molecule type" value="Genomic_DNA"/>
</dbReference>
<reference evidence="5" key="2">
    <citation type="submission" date="2020-11" db="EMBL/GenBank/DDBJ databases">
        <authorList>
            <consortium name="DOE Joint Genome Institute"/>
            <person name="Kuo A."/>
            <person name="Miyauchi S."/>
            <person name="Kiss E."/>
            <person name="Drula E."/>
            <person name="Kohler A."/>
            <person name="Sanchez-Garcia M."/>
            <person name="Andreopoulos B."/>
            <person name="Barry K.W."/>
            <person name="Bonito G."/>
            <person name="Buee M."/>
            <person name="Carver A."/>
            <person name="Chen C."/>
            <person name="Cichocki N."/>
            <person name="Clum A."/>
            <person name="Culley D."/>
            <person name="Crous P.W."/>
            <person name="Fauchery L."/>
            <person name="Girlanda M."/>
            <person name="Hayes R."/>
            <person name="Keri Z."/>
            <person name="Labutti K."/>
            <person name="Lipzen A."/>
            <person name="Lombard V."/>
            <person name="Magnuson J."/>
            <person name="Maillard F."/>
            <person name="Morin E."/>
            <person name="Murat C."/>
            <person name="Nolan M."/>
            <person name="Ohm R."/>
            <person name="Pangilinan J."/>
            <person name="Pereira M."/>
            <person name="Perotto S."/>
            <person name="Peter M."/>
            <person name="Riley R."/>
            <person name="Sitrit Y."/>
            <person name="Stielow B."/>
            <person name="Szollosi G."/>
            <person name="Zifcakova L."/>
            <person name="Stursova M."/>
            <person name="Spatafora J.W."/>
            <person name="Tedersoo L."/>
            <person name="Vaario L.-M."/>
            <person name="Yamada A."/>
            <person name="Yan M."/>
            <person name="Wang P."/>
            <person name="Xu J."/>
            <person name="Bruns T."/>
            <person name="Baldrian P."/>
            <person name="Vilgalys R."/>
            <person name="Henrissat B."/>
            <person name="Grigoriev I.V."/>
            <person name="Hibbett D."/>
            <person name="Nagy L.G."/>
            <person name="Martin F.M."/>
        </authorList>
    </citation>
    <scope>NUCLEOTIDE SEQUENCE</scope>
    <source>
        <strain evidence="5">UH-Tt-Lm1</strain>
    </source>
</reference>
<feature type="domain" description="Peptidase M28" evidence="4">
    <location>
        <begin position="113"/>
        <end position="366"/>
    </location>
</feature>
<keyword evidence="3" id="KW-0732">Signal</keyword>
<dbReference type="CDD" id="cd03880">
    <property type="entry name" value="M28_QC_like"/>
    <property type="match status" value="1"/>
</dbReference>
<keyword evidence="2" id="KW-0012">Acyltransferase</keyword>
<protein>
    <recommendedName>
        <fullName evidence="3">Peptide hydrolase</fullName>
        <ecNumber evidence="3">3.4.-.-</ecNumber>
    </recommendedName>
</protein>
<dbReference type="Gene3D" id="3.40.630.10">
    <property type="entry name" value="Zn peptidases"/>
    <property type="match status" value="1"/>
</dbReference>
<dbReference type="AlphaFoldDB" id="A0A9P6HZF4"/>
<organism evidence="5 6">
    <name type="scientific">Thelephora terrestris</name>
    <dbReference type="NCBI Taxonomy" id="56493"/>
    <lineage>
        <taxon>Eukaryota</taxon>
        <taxon>Fungi</taxon>
        <taxon>Dikarya</taxon>
        <taxon>Basidiomycota</taxon>
        <taxon>Agaricomycotina</taxon>
        <taxon>Agaricomycetes</taxon>
        <taxon>Thelephorales</taxon>
        <taxon>Thelephoraceae</taxon>
        <taxon>Thelephora</taxon>
    </lineage>
</organism>
<keyword evidence="3" id="KW-0378">Hydrolase</keyword>
<evidence type="ECO:0000313" key="5">
    <source>
        <dbReference type="EMBL" id="KAF9793496.1"/>
    </source>
</evidence>
<dbReference type="SUPFAM" id="SSF53187">
    <property type="entry name" value="Zn-dependent exopeptidases"/>
    <property type="match status" value="1"/>
</dbReference>
<keyword evidence="3" id="KW-0645">Protease</keyword>
<evidence type="ECO:0000313" key="6">
    <source>
        <dbReference type="Proteomes" id="UP000736335"/>
    </source>
</evidence>
<keyword evidence="1" id="KW-0808">Transferase</keyword>
<evidence type="ECO:0000256" key="2">
    <source>
        <dbReference type="ARBA" id="ARBA00023315"/>
    </source>
</evidence>
<comment type="caution">
    <text evidence="5">The sequence shown here is derived from an EMBL/GenBank/DDBJ whole genome shotgun (WGS) entry which is preliminary data.</text>
</comment>
<keyword evidence="3" id="KW-0479">Metal-binding</keyword>
<keyword evidence="3" id="KW-0862">Zinc</keyword>
<dbReference type="Pfam" id="PF04389">
    <property type="entry name" value="Peptidase_M28"/>
    <property type="match status" value="1"/>
</dbReference>
<dbReference type="InterPro" id="IPR037457">
    <property type="entry name" value="M28_QC"/>
</dbReference>
<dbReference type="FunFam" id="3.40.630.10:FF:000081">
    <property type="entry name" value="Peptide hydrolase"/>
    <property type="match status" value="1"/>
</dbReference>
<dbReference type="EC" id="3.4.-.-" evidence="3"/>
<dbReference type="GO" id="GO:0006508">
    <property type="term" value="P:proteolysis"/>
    <property type="evidence" value="ECO:0007669"/>
    <property type="project" value="UniProtKB-KW"/>
</dbReference>
<feature type="signal peptide" evidence="3">
    <location>
        <begin position="1"/>
        <end position="23"/>
    </location>
</feature>
<evidence type="ECO:0000259" key="4">
    <source>
        <dbReference type="Pfam" id="PF04389"/>
    </source>
</evidence>
<dbReference type="GO" id="GO:0008233">
    <property type="term" value="F:peptidase activity"/>
    <property type="evidence" value="ECO:0007669"/>
    <property type="project" value="UniProtKB-KW"/>
</dbReference>
<dbReference type="InterPro" id="IPR007484">
    <property type="entry name" value="Peptidase_M28"/>
</dbReference>
<dbReference type="Proteomes" id="UP000736335">
    <property type="component" value="Unassembled WGS sequence"/>
</dbReference>
<keyword evidence="6" id="KW-1185">Reference proteome</keyword>
<comment type="similarity">
    <text evidence="3">Belongs to the peptidase M28 family.</text>
</comment>